<dbReference type="EMBL" id="VSSQ01065955">
    <property type="protein sequence ID" value="MPN18589.1"/>
    <property type="molecule type" value="Genomic_DNA"/>
</dbReference>
<dbReference type="AlphaFoldDB" id="A0A645FY87"/>
<accession>A0A645FY87</accession>
<comment type="caution">
    <text evidence="1">The sequence shown here is derived from an EMBL/GenBank/DDBJ whole genome shotgun (WGS) entry which is preliminary data.</text>
</comment>
<protein>
    <submittedName>
        <fullName evidence="1">Uncharacterized protein</fullName>
    </submittedName>
</protein>
<gene>
    <name evidence="1" type="ORF">SDC9_165949</name>
</gene>
<proteinExistence type="predicted"/>
<evidence type="ECO:0000313" key="1">
    <source>
        <dbReference type="EMBL" id="MPN18589.1"/>
    </source>
</evidence>
<sequence>MYDTVAYLNVLFQHRPFRLIQTGLLQDNLLGNTDFTYVMKFCRYQKVGQVFRREIESPGKFNREILQPGQMLLGFMPLLI</sequence>
<name>A0A645FY87_9ZZZZ</name>
<organism evidence="1">
    <name type="scientific">bioreactor metagenome</name>
    <dbReference type="NCBI Taxonomy" id="1076179"/>
    <lineage>
        <taxon>unclassified sequences</taxon>
        <taxon>metagenomes</taxon>
        <taxon>ecological metagenomes</taxon>
    </lineage>
</organism>
<reference evidence="1" key="1">
    <citation type="submission" date="2019-08" db="EMBL/GenBank/DDBJ databases">
        <authorList>
            <person name="Kucharzyk K."/>
            <person name="Murdoch R.W."/>
            <person name="Higgins S."/>
            <person name="Loffler F."/>
        </authorList>
    </citation>
    <scope>NUCLEOTIDE SEQUENCE</scope>
</reference>